<feature type="compositionally biased region" description="Low complexity" evidence="10">
    <location>
        <begin position="71"/>
        <end position="104"/>
    </location>
</feature>
<dbReference type="Pfam" id="PF02463">
    <property type="entry name" value="SMC_N"/>
    <property type="match status" value="1"/>
</dbReference>
<evidence type="ECO:0000259" key="11">
    <source>
        <dbReference type="Pfam" id="PF02463"/>
    </source>
</evidence>
<evidence type="ECO:0000256" key="8">
    <source>
        <dbReference type="ARBA" id="ARBA00033408"/>
    </source>
</evidence>
<dbReference type="InterPro" id="IPR027417">
    <property type="entry name" value="P-loop_NTPase"/>
</dbReference>
<evidence type="ECO:0000256" key="5">
    <source>
        <dbReference type="ARBA" id="ARBA00022763"/>
    </source>
</evidence>
<evidence type="ECO:0000313" key="13">
    <source>
        <dbReference type="EMBL" id="MBU3843922.1"/>
    </source>
</evidence>
<comment type="caution">
    <text evidence="13">The sequence shown here is derived from an EMBL/GenBank/DDBJ whole genome shotgun (WGS) entry which is preliminary data.</text>
</comment>
<comment type="similarity">
    <text evidence="2">Belongs to the RecN family.</text>
</comment>
<feature type="domain" description="Rad50/SbcC-type AAA" evidence="12">
    <location>
        <begin position="2"/>
        <end position="53"/>
    </location>
</feature>
<feature type="region of interest" description="Disordered" evidence="10">
    <location>
        <begin position="202"/>
        <end position="236"/>
    </location>
</feature>
<feature type="coiled-coil region" evidence="9">
    <location>
        <begin position="492"/>
        <end position="523"/>
    </location>
</feature>
<name>A0A948TFR1_9GAMM</name>
<evidence type="ECO:0000313" key="14">
    <source>
        <dbReference type="Proteomes" id="UP000733611"/>
    </source>
</evidence>
<dbReference type="GO" id="GO:0016887">
    <property type="term" value="F:ATP hydrolysis activity"/>
    <property type="evidence" value="ECO:0007669"/>
    <property type="project" value="InterPro"/>
</dbReference>
<dbReference type="PANTHER" id="PTHR11059:SF0">
    <property type="entry name" value="DNA REPAIR PROTEIN RECN"/>
    <property type="match status" value="1"/>
</dbReference>
<evidence type="ECO:0000256" key="3">
    <source>
        <dbReference type="ARBA" id="ARBA00021315"/>
    </source>
</evidence>
<dbReference type="Gene3D" id="3.40.50.300">
    <property type="entry name" value="P-loop containing nucleotide triphosphate hydrolases"/>
    <property type="match status" value="3"/>
</dbReference>
<dbReference type="GO" id="GO:0005524">
    <property type="term" value="F:ATP binding"/>
    <property type="evidence" value="ECO:0007669"/>
    <property type="project" value="UniProtKB-KW"/>
</dbReference>
<dbReference type="CDD" id="cd03241">
    <property type="entry name" value="ABC_RecN"/>
    <property type="match status" value="1"/>
</dbReference>
<feature type="compositionally biased region" description="Low complexity" evidence="10">
    <location>
        <begin position="216"/>
        <end position="232"/>
    </location>
</feature>
<protein>
    <recommendedName>
        <fullName evidence="3">DNA repair protein RecN</fullName>
    </recommendedName>
    <alternativeName>
        <fullName evidence="8">Recombination protein N</fullName>
    </alternativeName>
</protein>
<organism evidence="13 14">
    <name type="scientific">Candidatus Anaerobiospirillum pullicola</name>
    <dbReference type="NCBI Taxonomy" id="2838451"/>
    <lineage>
        <taxon>Bacteria</taxon>
        <taxon>Pseudomonadati</taxon>
        <taxon>Pseudomonadota</taxon>
        <taxon>Gammaproteobacteria</taxon>
        <taxon>Aeromonadales</taxon>
        <taxon>Succinivibrionaceae</taxon>
        <taxon>Anaerobiospirillum</taxon>
    </lineage>
</organism>
<comment type="function">
    <text evidence="1">May be involved in recombinational repair of damaged DNA.</text>
</comment>
<keyword evidence="4" id="KW-0547">Nucleotide-binding</keyword>
<dbReference type="InterPro" id="IPR038729">
    <property type="entry name" value="Rad50/SbcC_AAA"/>
</dbReference>
<dbReference type="GO" id="GO:0009432">
    <property type="term" value="P:SOS response"/>
    <property type="evidence" value="ECO:0007669"/>
    <property type="project" value="TreeGrafter"/>
</dbReference>
<proteinExistence type="inferred from homology"/>
<gene>
    <name evidence="13" type="ORF">H9847_03495</name>
</gene>
<keyword evidence="7" id="KW-0234">DNA repair</keyword>
<dbReference type="InterPro" id="IPR003395">
    <property type="entry name" value="RecF/RecN/SMC_N"/>
</dbReference>
<dbReference type="PANTHER" id="PTHR11059">
    <property type="entry name" value="DNA REPAIR PROTEIN RECN"/>
    <property type="match status" value="1"/>
</dbReference>
<evidence type="ECO:0000256" key="2">
    <source>
        <dbReference type="ARBA" id="ARBA00009441"/>
    </source>
</evidence>
<sequence>MDFTPGMICITGETGAGKSLVVDALSLVLGAKADANMVRQGAKQLEVEALFSLKDQPKVKELLRAFGYEAEGASSSSGNGSSTGIDTGNAARAVRARHSSSTAANEDTGVGGQALSVERISVPDAVIADGAAVSIVKPEQLQRERELQAAAAASAAMQEHALQENAQTLQAMTGDASTTESTVSGDAAADATVNATHHAASATSAAGRVTDSAHVESSADPTASTASASDFADTADEDDDSELILRRIVTAEGKSKAYINGHLATLAQLREIADCLVAIHGQHASIKLMEEKNQLEIVDNFGKLRPLVNEVNAAFAQYSKLRSDLIELSERQKQGAAAYKQDRYELDELKRLDLHKGDYEVLEGKFDRAMHQAQFSVTLASLRNVIEGGDSNIISILRDRLVELDKVKAFDEQICKIMENLENVILYLEDCASMASDLTSAELEMSTTQLEERMSKVHDLARRFACAPQDLYLMTERLERKVADFWGLRDRISSLTNEVKAARQRYEDLAQQLSEQRQVVSADFAKCINEKIGALALPDARFAIELSCDKECKPRLNGRDQLCFMFSANLGQDLKPLAAVASGGELSRLALTIEVLTASVRSTPTLIFDEVDTGISGRTASAVGALLQELGQYVQVITVTHLPQVAAKANTQFVVAKFNEDGQVNSTISALDIKGRIEEISRMIGGDVITDTTRKSAYELLHSNDERQVSAG</sequence>
<keyword evidence="9" id="KW-0175">Coiled coil</keyword>
<dbReference type="GO" id="GO:0006310">
    <property type="term" value="P:DNA recombination"/>
    <property type="evidence" value="ECO:0007669"/>
    <property type="project" value="InterPro"/>
</dbReference>
<dbReference type="GO" id="GO:0043590">
    <property type="term" value="C:bacterial nucleoid"/>
    <property type="evidence" value="ECO:0007669"/>
    <property type="project" value="TreeGrafter"/>
</dbReference>
<keyword evidence="6" id="KW-0067">ATP-binding</keyword>
<dbReference type="EMBL" id="JAHLFE010000065">
    <property type="protein sequence ID" value="MBU3843922.1"/>
    <property type="molecule type" value="Genomic_DNA"/>
</dbReference>
<evidence type="ECO:0000256" key="1">
    <source>
        <dbReference type="ARBA" id="ARBA00003618"/>
    </source>
</evidence>
<keyword evidence="5" id="KW-0227">DNA damage</keyword>
<feature type="domain" description="RecF/RecN/SMC N-terminal" evidence="11">
    <location>
        <begin position="219"/>
        <end position="657"/>
    </location>
</feature>
<reference evidence="13" key="1">
    <citation type="journal article" date="2021" name="PeerJ">
        <title>Extensive microbial diversity within the chicken gut microbiome revealed by metagenomics and culture.</title>
        <authorList>
            <person name="Gilroy R."/>
            <person name="Ravi A."/>
            <person name="Getino M."/>
            <person name="Pursley I."/>
            <person name="Horton D.L."/>
            <person name="Alikhan N.F."/>
            <person name="Baker D."/>
            <person name="Gharbi K."/>
            <person name="Hall N."/>
            <person name="Watson M."/>
            <person name="Adriaenssens E.M."/>
            <person name="Foster-Nyarko E."/>
            <person name="Jarju S."/>
            <person name="Secka A."/>
            <person name="Antonio M."/>
            <person name="Oren A."/>
            <person name="Chaudhuri R.R."/>
            <person name="La Ragione R."/>
            <person name="Hildebrand F."/>
            <person name="Pallen M.J."/>
        </authorList>
    </citation>
    <scope>NUCLEOTIDE SEQUENCE</scope>
    <source>
        <strain evidence="13">378</strain>
    </source>
</reference>
<dbReference type="AlphaFoldDB" id="A0A948TFR1"/>
<dbReference type="SUPFAM" id="SSF52540">
    <property type="entry name" value="P-loop containing nucleoside triphosphate hydrolases"/>
    <property type="match status" value="1"/>
</dbReference>
<feature type="region of interest" description="Disordered" evidence="10">
    <location>
        <begin position="71"/>
        <end position="110"/>
    </location>
</feature>
<evidence type="ECO:0000259" key="12">
    <source>
        <dbReference type="Pfam" id="PF13476"/>
    </source>
</evidence>
<evidence type="ECO:0000256" key="6">
    <source>
        <dbReference type="ARBA" id="ARBA00022840"/>
    </source>
</evidence>
<dbReference type="Pfam" id="PF13476">
    <property type="entry name" value="AAA_23"/>
    <property type="match status" value="1"/>
</dbReference>
<dbReference type="InterPro" id="IPR004604">
    <property type="entry name" value="DNA_recomb/repair_RecN"/>
</dbReference>
<dbReference type="GO" id="GO:0006302">
    <property type="term" value="P:double-strand break repair"/>
    <property type="evidence" value="ECO:0007669"/>
    <property type="project" value="InterPro"/>
</dbReference>
<evidence type="ECO:0000256" key="10">
    <source>
        <dbReference type="SAM" id="MobiDB-lite"/>
    </source>
</evidence>
<evidence type="ECO:0000256" key="9">
    <source>
        <dbReference type="SAM" id="Coils"/>
    </source>
</evidence>
<evidence type="ECO:0000256" key="4">
    <source>
        <dbReference type="ARBA" id="ARBA00022741"/>
    </source>
</evidence>
<dbReference type="Proteomes" id="UP000733611">
    <property type="component" value="Unassembled WGS sequence"/>
</dbReference>
<evidence type="ECO:0000256" key="7">
    <source>
        <dbReference type="ARBA" id="ARBA00023204"/>
    </source>
</evidence>
<accession>A0A948TFR1</accession>
<reference evidence="13" key="2">
    <citation type="submission" date="2021-04" db="EMBL/GenBank/DDBJ databases">
        <authorList>
            <person name="Gilroy R."/>
        </authorList>
    </citation>
    <scope>NUCLEOTIDE SEQUENCE</scope>
    <source>
        <strain evidence="13">378</strain>
    </source>
</reference>